<proteinExistence type="predicted"/>
<dbReference type="PANTHER" id="PTHR11412">
    <property type="entry name" value="MACROGLOBULIN / COMPLEMENT"/>
    <property type="match status" value="1"/>
</dbReference>
<dbReference type="PANTHER" id="PTHR11412:SF171">
    <property type="entry name" value="PREGNANCY ZONE PROTEIN-LIKE PROTEIN"/>
    <property type="match status" value="1"/>
</dbReference>
<dbReference type="GO" id="GO:0004866">
    <property type="term" value="F:endopeptidase inhibitor activity"/>
    <property type="evidence" value="ECO:0007669"/>
    <property type="project" value="InterPro"/>
</dbReference>
<dbReference type="Pfam" id="PF17791">
    <property type="entry name" value="MG3"/>
    <property type="match status" value="1"/>
</dbReference>
<dbReference type="Gene3D" id="2.60.40.1930">
    <property type="match status" value="1"/>
</dbReference>
<evidence type="ECO:0000256" key="1">
    <source>
        <dbReference type="ARBA" id="ARBA00022729"/>
    </source>
</evidence>
<evidence type="ECO:0000259" key="4">
    <source>
        <dbReference type="Pfam" id="PF17791"/>
    </source>
</evidence>
<dbReference type="GO" id="GO:0003676">
    <property type="term" value="F:nucleic acid binding"/>
    <property type="evidence" value="ECO:0007669"/>
    <property type="project" value="InterPro"/>
</dbReference>
<reference evidence="5 6" key="1">
    <citation type="journal article" date="2021" name="Elife">
        <title>Chloroplast acquisition without the gene transfer in kleptoplastic sea slugs, Plakobranchus ocellatus.</title>
        <authorList>
            <person name="Maeda T."/>
            <person name="Takahashi S."/>
            <person name="Yoshida T."/>
            <person name="Shimamura S."/>
            <person name="Takaki Y."/>
            <person name="Nagai Y."/>
            <person name="Toyoda A."/>
            <person name="Suzuki Y."/>
            <person name="Arimoto A."/>
            <person name="Ishii H."/>
            <person name="Satoh N."/>
            <person name="Nishiyama T."/>
            <person name="Hasebe M."/>
            <person name="Maruyama T."/>
            <person name="Minagawa J."/>
            <person name="Obokata J."/>
            <person name="Shigenobu S."/>
        </authorList>
    </citation>
    <scope>NUCLEOTIDE SEQUENCE [LARGE SCALE GENOMIC DNA]</scope>
</reference>
<dbReference type="AlphaFoldDB" id="A0AAV4E0H0"/>
<evidence type="ECO:0000313" key="5">
    <source>
        <dbReference type="EMBL" id="GFO49784.1"/>
    </source>
</evidence>
<accession>A0AAV4E0H0</accession>
<organism evidence="5 6">
    <name type="scientific">Plakobranchus ocellatus</name>
    <dbReference type="NCBI Taxonomy" id="259542"/>
    <lineage>
        <taxon>Eukaryota</taxon>
        <taxon>Metazoa</taxon>
        <taxon>Spiralia</taxon>
        <taxon>Lophotrochozoa</taxon>
        <taxon>Mollusca</taxon>
        <taxon>Gastropoda</taxon>
        <taxon>Heterobranchia</taxon>
        <taxon>Euthyneura</taxon>
        <taxon>Panpulmonata</taxon>
        <taxon>Sacoglossa</taxon>
        <taxon>Placobranchoidea</taxon>
        <taxon>Plakobranchidae</taxon>
        <taxon>Plakobranchus</taxon>
    </lineage>
</organism>
<dbReference type="InterPro" id="IPR002890">
    <property type="entry name" value="MG2"/>
</dbReference>
<dbReference type="EMBL" id="BLXT01008499">
    <property type="protein sequence ID" value="GFO49784.1"/>
    <property type="molecule type" value="Genomic_DNA"/>
</dbReference>
<evidence type="ECO:0000259" key="3">
    <source>
        <dbReference type="Pfam" id="PF01835"/>
    </source>
</evidence>
<gene>
    <name evidence="5" type="ORF">PoB_007628900</name>
</gene>
<name>A0AAV4E0H0_9GAST</name>
<sequence length="447" mass="51372">MRVEVSQHEKGLRKLPKEFSQGKFRNWGIGRQIEEQRYRYKGMASRHFLFARVLILTLGLCGAYCRDGYLLTMPLVLRGDTWTQTCMILYGNTPGEREVTLSFSKVSGGERWVILDDVFTIGRLHCEDFMVPPPGHYKVILSNYTGNLHDPVKVIVLDNKLISLVQTDKSVYKPGQKVRFQILTMLTTMMPRTGPIHSVYIRDSNGSRVKQYLNLTTRGIISLDFQLGKEAKEGEWKIEVNLEKSDGTKRQKTVVKFTVKKYVPTLFDVKIELPSDTLWYHKIVHGRVCARYTNGKPVIGNLSLDVECRGEGLWLFAVTPNYHSEDDRLKEAIRRKRPGLLRRGVVLQHDNATSHSANLTQQWLQRCGWEILPHPAHSPDLAPSDFHLFGPLKRHLGGMAFETENDLISELRNWFDNLDVDFFRVGIDSLLSRCQKCIDLHGDYVEK</sequence>
<keyword evidence="2" id="KW-0325">Glycoprotein</keyword>
<dbReference type="InterPro" id="IPR036397">
    <property type="entry name" value="RNaseH_sf"/>
</dbReference>
<protein>
    <submittedName>
        <fullName evidence="5">Alpha-2-macroglobulin-like protein</fullName>
    </submittedName>
</protein>
<keyword evidence="1" id="KW-0732">Signal</keyword>
<dbReference type="Proteomes" id="UP000735302">
    <property type="component" value="Unassembled WGS sequence"/>
</dbReference>
<comment type="caution">
    <text evidence="5">The sequence shown here is derived from an EMBL/GenBank/DDBJ whole genome shotgun (WGS) entry which is preliminary data.</text>
</comment>
<dbReference type="Pfam" id="PF01835">
    <property type="entry name" value="MG2"/>
    <property type="match status" value="1"/>
</dbReference>
<feature type="domain" description="Macroglobulin" evidence="4">
    <location>
        <begin position="262"/>
        <end position="308"/>
    </location>
</feature>
<dbReference type="InterPro" id="IPR050473">
    <property type="entry name" value="A2M/Complement_sys"/>
</dbReference>
<dbReference type="FunFam" id="2.60.40.1930:FF:000001">
    <property type="entry name" value="CD109 isoform 3"/>
    <property type="match status" value="1"/>
</dbReference>
<evidence type="ECO:0000256" key="2">
    <source>
        <dbReference type="ARBA" id="ARBA00023180"/>
    </source>
</evidence>
<dbReference type="InterPro" id="IPR041555">
    <property type="entry name" value="MG3"/>
</dbReference>
<dbReference type="Gene3D" id="3.30.420.10">
    <property type="entry name" value="Ribonuclease H-like superfamily/Ribonuclease H"/>
    <property type="match status" value="1"/>
</dbReference>
<evidence type="ECO:0000313" key="6">
    <source>
        <dbReference type="Proteomes" id="UP000735302"/>
    </source>
</evidence>
<keyword evidence="6" id="KW-1185">Reference proteome</keyword>
<feature type="domain" description="Macroglobulin" evidence="3">
    <location>
        <begin position="165"/>
        <end position="258"/>
    </location>
</feature>